<evidence type="ECO:0000259" key="8">
    <source>
        <dbReference type="Pfam" id="PF20979"/>
    </source>
</evidence>
<proteinExistence type="predicted"/>
<dbReference type="GO" id="GO:0005524">
    <property type="term" value="F:ATP binding"/>
    <property type="evidence" value="ECO:0007669"/>
    <property type="project" value="UniProtKB-KW"/>
</dbReference>
<dbReference type="EC" id="6.3.4.5" evidence="2"/>
<evidence type="ECO:0000256" key="2">
    <source>
        <dbReference type="ARBA" id="ARBA00012286"/>
    </source>
</evidence>
<feature type="domain" description="Arginosuccinate synthase C-terminal" evidence="8">
    <location>
        <begin position="3"/>
        <end position="103"/>
    </location>
</feature>
<keyword evidence="3" id="KW-0055">Arginine biosynthesis</keyword>
<dbReference type="GO" id="GO:0006526">
    <property type="term" value="P:L-arginine biosynthetic process"/>
    <property type="evidence" value="ECO:0007669"/>
    <property type="project" value="UniProtKB-UniPathway"/>
</dbReference>
<dbReference type="GO" id="GO:0004055">
    <property type="term" value="F:argininosuccinate synthase activity"/>
    <property type="evidence" value="ECO:0007669"/>
    <property type="project" value="UniProtKB-EC"/>
</dbReference>
<dbReference type="PANTHER" id="PTHR11587">
    <property type="entry name" value="ARGININOSUCCINATE SYNTHASE"/>
    <property type="match status" value="1"/>
</dbReference>
<evidence type="ECO:0000256" key="1">
    <source>
        <dbReference type="ARBA" id="ARBA00004967"/>
    </source>
</evidence>
<dbReference type="InterPro" id="IPR024074">
    <property type="entry name" value="AS_cat/multimer_dom_body"/>
</dbReference>
<dbReference type="SUPFAM" id="SSF69864">
    <property type="entry name" value="Argininosuccinate synthetase, C-terminal domain"/>
    <property type="match status" value="1"/>
</dbReference>
<dbReference type="GO" id="GO:0000053">
    <property type="term" value="P:argininosuccinate metabolic process"/>
    <property type="evidence" value="ECO:0007669"/>
    <property type="project" value="TreeGrafter"/>
</dbReference>
<evidence type="ECO:0000256" key="4">
    <source>
        <dbReference type="ARBA" id="ARBA00022598"/>
    </source>
</evidence>
<evidence type="ECO:0000313" key="10">
    <source>
        <dbReference type="Proteomes" id="UP000826661"/>
    </source>
</evidence>
<keyword evidence="4 9" id="KW-0436">Ligase</keyword>
<dbReference type="GO" id="GO:0005737">
    <property type="term" value="C:cytoplasm"/>
    <property type="evidence" value="ECO:0007669"/>
    <property type="project" value="TreeGrafter"/>
</dbReference>
<dbReference type="InterPro" id="IPR048268">
    <property type="entry name" value="Arginosuc_syn_C"/>
</dbReference>
<dbReference type="Proteomes" id="UP000826661">
    <property type="component" value="Chromosome IV"/>
</dbReference>
<comment type="pathway">
    <text evidence="1">Amino-acid biosynthesis; L-arginine biosynthesis; L-arginine from L-ornithine and carbamoyl phosphate: step 2/3.</text>
</comment>
<keyword evidence="6" id="KW-0547">Nucleotide-binding</keyword>
<dbReference type="Gene3D" id="1.20.5.470">
    <property type="entry name" value="Single helix bin"/>
    <property type="match status" value="1"/>
</dbReference>
<evidence type="ECO:0000256" key="6">
    <source>
        <dbReference type="ARBA" id="ARBA00022741"/>
    </source>
</evidence>
<accession>A0A8G0LJV0</accession>
<keyword evidence="7" id="KW-0067">ATP-binding</keyword>
<dbReference type="PANTHER" id="PTHR11587:SF2">
    <property type="entry name" value="ARGININOSUCCINATE SYNTHASE"/>
    <property type="match status" value="1"/>
</dbReference>
<evidence type="ECO:0000256" key="3">
    <source>
        <dbReference type="ARBA" id="ARBA00022571"/>
    </source>
</evidence>
<gene>
    <name evidence="9" type="ORF">H0G86_008033</name>
</gene>
<dbReference type="Pfam" id="PF20979">
    <property type="entry name" value="Arginosuc_syn_C"/>
    <property type="match status" value="1"/>
</dbReference>
<sequence length="117" mass="13319">MDSRVREIRDQFVSLNWSRQLYNGMYFSPEREFIDNSIEFSQRNVSGVVRLAAYRGNVTILGRSSDSSNLYSQEDASMDSLEGFSPMDTSGFIAIQAMRLKKYGEQKRKDGAPLSQS</sequence>
<protein>
    <recommendedName>
        <fullName evidence="2">argininosuccinate synthase</fullName>
        <ecNumber evidence="2">6.3.4.5</ecNumber>
    </recommendedName>
</protein>
<dbReference type="UniPathway" id="UPA00068">
    <property type="reaction ID" value="UER00113"/>
</dbReference>
<organism evidence="9 10">
    <name type="scientific">Trichoderma simmonsii</name>
    <dbReference type="NCBI Taxonomy" id="1491479"/>
    <lineage>
        <taxon>Eukaryota</taxon>
        <taxon>Fungi</taxon>
        <taxon>Dikarya</taxon>
        <taxon>Ascomycota</taxon>
        <taxon>Pezizomycotina</taxon>
        <taxon>Sordariomycetes</taxon>
        <taxon>Hypocreomycetidae</taxon>
        <taxon>Hypocreales</taxon>
        <taxon>Hypocreaceae</taxon>
        <taxon>Trichoderma</taxon>
    </lineage>
</organism>
<evidence type="ECO:0000256" key="5">
    <source>
        <dbReference type="ARBA" id="ARBA00022605"/>
    </source>
</evidence>
<evidence type="ECO:0000256" key="7">
    <source>
        <dbReference type="ARBA" id="ARBA00022840"/>
    </source>
</evidence>
<keyword evidence="10" id="KW-1185">Reference proteome</keyword>
<evidence type="ECO:0000313" key="9">
    <source>
        <dbReference type="EMBL" id="QYT00976.1"/>
    </source>
</evidence>
<dbReference type="AlphaFoldDB" id="A0A8G0LJV0"/>
<reference evidence="9 10" key="1">
    <citation type="journal article" date="2021" name="BMC Genomics">
        <title>Telomere-to-telomere genome assembly of asparaginase-producing Trichoderma simmonsii.</title>
        <authorList>
            <person name="Chung D."/>
            <person name="Kwon Y.M."/>
            <person name="Yang Y."/>
        </authorList>
    </citation>
    <scope>NUCLEOTIDE SEQUENCE [LARGE SCALE GENOMIC DNA]</scope>
    <source>
        <strain evidence="9 10">GH-Sj1</strain>
    </source>
</reference>
<dbReference type="GO" id="GO:0000050">
    <property type="term" value="P:urea cycle"/>
    <property type="evidence" value="ECO:0007669"/>
    <property type="project" value="TreeGrafter"/>
</dbReference>
<dbReference type="Gene3D" id="3.90.1260.10">
    <property type="entry name" value="Argininosuccinate synthetase, chain A, domain 2"/>
    <property type="match status" value="1"/>
</dbReference>
<dbReference type="EMBL" id="CP075867">
    <property type="protein sequence ID" value="QYT00976.1"/>
    <property type="molecule type" value="Genomic_DNA"/>
</dbReference>
<dbReference type="InterPro" id="IPR001518">
    <property type="entry name" value="Arginosuc_synth"/>
</dbReference>
<name>A0A8G0LJV0_9HYPO</name>
<keyword evidence="5" id="KW-0028">Amino-acid biosynthesis</keyword>